<evidence type="ECO:0000256" key="18">
    <source>
        <dbReference type="ARBA" id="ARBA00049504"/>
    </source>
</evidence>
<evidence type="ECO:0000256" key="10">
    <source>
        <dbReference type="ARBA" id="ARBA00022692"/>
    </source>
</evidence>
<keyword evidence="9 19" id="KW-0808">Transferase</keyword>
<evidence type="ECO:0000256" key="8">
    <source>
        <dbReference type="ARBA" id="ARBA00022573"/>
    </source>
</evidence>
<sequence length="254" mass="28966">MKSYPRQLHIFFNALTYYTRFSAPKWVEYSAENQAESNRYLPWIGLLIGFYTALIYWLGTFIFPESIAVILSIAASIWMSGALHEDGLSDCIDGFGGGWEKQRILTIMKDSRLGSYGVIALLMALLLKYNALLNLQETVLIIITAHCLSRFFPLIIIYREHYTGLEEGSKAKGMTTRKMTRFDLAIAFLPAFLCLAFSPFAYISILIPLLALTLWLGAYFRTWIDGYTGDCLGCCQQLSELTIYIWFCLPWFIG</sequence>
<dbReference type="Proteomes" id="UP001449225">
    <property type="component" value="Unassembled WGS sequence"/>
</dbReference>
<dbReference type="PANTHER" id="PTHR34148:SF1">
    <property type="entry name" value="ADENOSYLCOBINAMIDE-GDP RIBAZOLETRANSFERASE"/>
    <property type="match status" value="1"/>
</dbReference>
<comment type="caution">
    <text evidence="20">The sequence shown here is derived from an EMBL/GenBank/DDBJ whole genome shotgun (WGS) entry which is preliminary data.</text>
</comment>
<dbReference type="HAMAP" id="MF_00719">
    <property type="entry name" value="CobS"/>
    <property type="match status" value="1"/>
</dbReference>
<evidence type="ECO:0000256" key="2">
    <source>
        <dbReference type="ARBA" id="ARBA00004651"/>
    </source>
</evidence>
<dbReference type="RefSeq" id="WP_342854694.1">
    <property type="nucleotide sequence ID" value="NZ_JBBMRA010000012.1"/>
</dbReference>
<comment type="caution">
    <text evidence="19">Lacks conserved residue(s) required for the propagation of feature annotation.</text>
</comment>
<feature type="transmembrane region" description="Helical" evidence="19">
    <location>
        <begin position="40"/>
        <end position="59"/>
    </location>
</feature>
<dbReference type="GO" id="GO:0051073">
    <property type="term" value="F:adenosylcobinamide-GDP ribazoletransferase activity"/>
    <property type="evidence" value="ECO:0007669"/>
    <property type="project" value="UniProtKB-EC"/>
</dbReference>
<evidence type="ECO:0000256" key="17">
    <source>
        <dbReference type="ARBA" id="ARBA00048623"/>
    </source>
</evidence>
<keyword evidence="10 19" id="KW-0812">Transmembrane</keyword>
<evidence type="ECO:0000256" key="15">
    <source>
        <dbReference type="ARBA" id="ARBA00032605"/>
    </source>
</evidence>
<protein>
    <recommendedName>
        <fullName evidence="6 19">Adenosylcobinamide-GDP ribazoletransferase</fullName>
        <ecNumber evidence="5 19">2.7.8.26</ecNumber>
    </recommendedName>
    <alternativeName>
        <fullName evidence="16 19">Cobalamin synthase</fullName>
    </alternativeName>
    <alternativeName>
        <fullName evidence="15 19">Cobalamin-5'-phosphate synthase</fullName>
    </alternativeName>
</protein>
<dbReference type="InterPro" id="IPR003805">
    <property type="entry name" value="CobS"/>
</dbReference>
<keyword evidence="13 19" id="KW-0472">Membrane</keyword>
<comment type="function">
    <text evidence="14 19">Joins adenosylcobinamide-GDP and alpha-ribazole to generate adenosylcobalamin (Ado-cobalamin). Also synthesizes adenosylcobalamin 5'-phosphate from adenosylcobinamide-GDP and alpha-ribazole 5'-phosphate.</text>
</comment>
<keyword evidence="12 19" id="KW-1133">Transmembrane helix</keyword>
<evidence type="ECO:0000256" key="4">
    <source>
        <dbReference type="ARBA" id="ARBA00010561"/>
    </source>
</evidence>
<evidence type="ECO:0000256" key="3">
    <source>
        <dbReference type="ARBA" id="ARBA00004663"/>
    </source>
</evidence>
<evidence type="ECO:0000256" key="7">
    <source>
        <dbReference type="ARBA" id="ARBA00022475"/>
    </source>
</evidence>
<evidence type="ECO:0000313" key="21">
    <source>
        <dbReference type="Proteomes" id="UP001449225"/>
    </source>
</evidence>
<name>A0ABU9TU17_9GAMM</name>
<comment type="similarity">
    <text evidence="4 19">Belongs to the CobS family.</text>
</comment>
<accession>A0ABU9TU17</accession>
<comment type="pathway">
    <text evidence="3 19">Cofactor biosynthesis; adenosylcobalamin biosynthesis; adenosylcobalamin from cob(II)yrinate a,c-diamide: step 7/7.</text>
</comment>
<feature type="transmembrane region" description="Helical" evidence="19">
    <location>
        <begin position="179"/>
        <end position="199"/>
    </location>
</feature>
<comment type="catalytic activity">
    <reaction evidence="17 19">
        <text>alpha-ribazole + adenosylcob(III)inamide-GDP = adenosylcob(III)alamin + GMP + H(+)</text>
        <dbReference type="Rhea" id="RHEA:16049"/>
        <dbReference type="ChEBI" id="CHEBI:10329"/>
        <dbReference type="ChEBI" id="CHEBI:15378"/>
        <dbReference type="ChEBI" id="CHEBI:18408"/>
        <dbReference type="ChEBI" id="CHEBI:58115"/>
        <dbReference type="ChEBI" id="CHEBI:60487"/>
        <dbReference type="EC" id="2.7.8.26"/>
    </reaction>
</comment>
<keyword evidence="21" id="KW-1185">Reference proteome</keyword>
<evidence type="ECO:0000256" key="19">
    <source>
        <dbReference type="HAMAP-Rule" id="MF_00719"/>
    </source>
</evidence>
<keyword evidence="7 19" id="KW-1003">Cell membrane</keyword>
<comment type="catalytic activity">
    <reaction evidence="18 19">
        <text>alpha-ribazole 5'-phosphate + adenosylcob(III)inamide-GDP = adenosylcob(III)alamin 5'-phosphate + GMP + H(+)</text>
        <dbReference type="Rhea" id="RHEA:23560"/>
        <dbReference type="ChEBI" id="CHEBI:15378"/>
        <dbReference type="ChEBI" id="CHEBI:57918"/>
        <dbReference type="ChEBI" id="CHEBI:58115"/>
        <dbReference type="ChEBI" id="CHEBI:60487"/>
        <dbReference type="ChEBI" id="CHEBI:60493"/>
        <dbReference type="EC" id="2.7.8.26"/>
    </reaction>
</comment>
<evidence type="ECO:0000256" key="5">
    <source>
        <dbReference type="ARBA" id="ARBA00013200"/>
    </source>
</evidence>
<comment type="cofactor">
    <cofactor evidence="1 19">
        <name>Mg(2+)</name>
        <dbReference type="ChEBI" id="CHEBI:18420"/>
    </cofactor>
</comment>
<evidence type="ECO:0000256" key="14">
    <source>
        <dbReference type="ARBA" id="ARBA00025228"/>
    </source>
</evidence>
<evidence type="ECO:0000256" key="9">
    <source>
        <dbReference type="ARBA" id="ARBA00022679"/>
    </source>
</evidence>
<proteinExistence type="inferred from homology"/>
<evidence type="ECO:0000256" key="12">
    <source>
        <dbReference type="ARBA" id="ARBA00022989"/>
    </source>
</evidence>
<dbReference type="EMBL" id="JBBMRA010000012">
    <property type="protein sequence ID" value="MEM5537212.1"/>
    <property type="molecule type" value="Genomic_DNA"/>
</dbReference>
<evidence type="ECO:0000313" key="20">
    <source>
        <dbReference type="EMBL" id="MEM5537212.1"/>
    </source>
</evidence>
<dbReference type="EC" id="2.7.8.26" evidence="5 19"/>
<keyword evidence="11 19" id="KW-0460">Magnesium</keyword>
<comment type="subcellular location">
    <subcellularLocation>
        <location evidence="2 19">Cell membrane</location>
        <topology evidence="2 19">Multi-pass membrane protein</topology>
    </subcellularLocation>
</comment>
<evidence type="ECO:0000256" key="11">
    <source>
        <dbReference type="ARBA" id="ARBA00022842"/>
    </source>
</evidence>
<evidence type="ECO:0000256" key="6">
    <source>
        <dbReference type="ARBA" id="ARBA00015850"/>
    </source>
</evidence>
<feature type="transmembrane region" description="Helical" evidence="19">
    <location>
        <begin position="113"/>
        <end position="132"/>
    </location>
</feature>
<organism evidence="20 21">
    <name type="scientific">Neptuniibacter pectenicola</name>
    <dbReference type="NCBI Taxonomy" id="1806669"/>
    <lineage>
        <taxon>Bacteria</taxon>
        <taxon>Pseudomonadati</taxon>
        <taxon>Pseudomonadota</taxon>
        <taxon>Gammaproteobacteria</taxon>
        <taxon>Oceanospirillales</taxon>
        <taxon>Oceanospirillaceae</taxon>
        <taxon>Neptuniibacter</taxon>
    </lineage>
</organism>
<reference evidence="20 21" key="1">
    <citation type="submission" date="2024-03" db="EMBL/GenBank/DDBJ databases">
        <title>Community enrichment and isolation of bacterial strains for fucoidan degradation.</title>
        <authorList>
            <person name="Sichert A."/>
        </authorList>
    </citation>
    <scope>NUCLEOTIDE SEQUENCE [LARGE SCALE GENOMIC DNA]</scope>
    <source>
        <strain evidence="20 21">AS76</strain>
    </source>
</reference>
<evidence type="ECO:0000256" key="13">
    <source>
        <dbReference type="ARBA" id="ARBA00023136"/>
    </source>
</evidence>
<dbReference type="PANTHER" id="PTHR34148">
    <property type="entry name" value="ADENOSYLCOBINAMIDE-GDP RIBAZOLETRANSFERASE"/>
    <property type="match status" value="1"/>
</dbReference>
<keyword evidence="8 19" id="KW-0169">Cobalamin biosynthesis</keyword>
<evidence type="ECO:0000256" key="16">
    <source>
        <dbReference type="ARBA" id="ARBA00032853"/>
    </source>
</evidence>
<evidence type="ECO:0000256" key="1">
    <source>
        <dbReference type="ARBA" id="ARBA00001946"/>
    </source>
</evidence>
<gene>
    <name evidence="19" type="primary">cobS</name>
    <name evidence="20" type="ORF">WNY58_12520</name>
</gene>
<dbReference type="Pfam" id="PF02654">
    <property type="entry name" value="CobS"/>
    <property type="match status" value="1"/>
</dbReference>